<accession>A0AAX4HDG2</accession>
<proteinExistence type="inferred from homology"/>
<dbReference type="CDD" id="cd07061">
    <property type="entry name" value="HP_HAP_like"/>
    <property type="match status" value="1"/>
</dbReference>
<dbReference type="GeneID" id="88175076"/>
<evidence type="ECO:0000313" key="6">
    <source>
        <dbReference type="EMBL" id="WPK26654.1"/>
    </source>
</evidence>
<evidence type="ECO:0000256" key="3">
    <source>
        <dbReference type="ARBA" id="ARBA00023180"/>
    </source>
</evidence>
<dbReference type="SUPFAM" id="SSF53254">
    <property type="entry name" value="Phosphoglycerate mutase-like"/>
    <property type="match status" value="1"/>
</dbReference>
<dbReference type="Proteomes" id="UP001338582">
    <property type="component" value="Chromosome 5"/>
</dbReference>
<dbReference type="InterPro" id="IPR033379">
    <property type="entry name" value="Acid_Pase_AS"/>
</dbReference>
<feature type="disulfide bond" evidence="5">
    <location>
        <begin position="262"/>
        <end position="275"/>
    </location>
</feature>
<dbReference type="PIRSF" id="PIRSF000894">
    <property type="entry name" value="Acid_phosphatase"/>
    <property type="match status" value="1"/>
</dbReference>
<feature type="disulfide bond" evidence="5">
    <location>
        <begin position="405"/>
        <end position="413"/>
    </location>
</feature>
<name>A0AAX4HDG2_9ASCO</name>
<protein>
    <recommendedName>
        <fullName evidence="8">Acid phosphatase</fullName>
    </recommendedName>
</protein>
<organism evidence="6 7">
    <name type="scientific">Australozyma saopauloensis</name>
    <dbReference type="NCBI Taxonomy" id="291208"/>
    <lineage>
        <taxon>Eukaryota</taxon>
        <taxon>Fungi</taxon>
        <taxon>Dikarya</taxon>
        <taxon>Ascomycota</taxon>
        <taxon>Saccharomycotina</taxon>
        <taxon>Pichiomycetes</taxon>
        <taxon>Metschnikowiaceae</taxon>
        <taxon>Australozyma</taxon>
    </lineage>
</organism>
<keyword evidence="3" id="KW-0325">Glycoprotein</keyword>
<dbReference type="GO" id="GO:0003993">
    <property type="term" value="F:acid phosphatase activity"/>
    <property type="evidence" value="ECO:0007669"/>
    <property type="project" value="TreeGrafter"/>
</dbReference>
<dbReference type="PANTHER" id="PTHR20963:SF18">
    <property type="entry name" value="ACID PHOSPHATASE PHO11-RELATED"/>
    <property type="match status" value="1"/>
</dbReference>
<dbReference type="KEGG" id="asau:88175076"/>
<keyword evidence="7" id="KW-1185">Reference proteome</keyword>
<dbReference type="InterPro" id="IPR000560">
    <property type="entry name" value="His_Pase_clade-2"/>
</dbReference>
<dbReference type="RefSeq" id="XP_062879035.1">
    <property type="nucleotide sequence ID" value="XM_063022965.1"/>
</dbReference>
<feature type="active site" description="Proton donor" evidence="4">
    <location>
        <position position="336"/>
    </location>
</feature>
<dbReference type="InterPro" id="IPR016274">
    <property type="entry name" value="Histidine_acid_Pase_euk"/>
</dbReference>
<dbReference type="InterPro" id="IPR029033">
    <property type="entry name" value="His_PPase_superfam"/>
</dbReference>
<evidence type="ECO:0000256" key="2">
    <source>
        <dbReference type="ARBA" id="ARBA00022801"/>
    </source>
</evidence>
<feature type="disulfide bond" evidence="5">
    <location>
        <begin position="62"/>
        <end position="385"/>
    </location>
</feature>
<dbReference type="AlphaFoldDB" id="A0AAX4HDG2"/>
<keyword evidence="2" id="KW-0378">Hydrolase</keyword>
<sequence>MVSVSKLLNNGLLLAGQSVFRDLATPEQASVESYNYVRFLGGAGPYVQHPGYGISTDIPEQCTLEQVHLMSRHGERYPSIGVGKKLEAIFNKTQAYNQTFKGDLAFFNDYVYFVPSQELYEKETTPFNSEGTYAGTNTAMRNGMSFRSKYNSLFDASSEKLNVFTSNSGRCHVTARYFARGFLGDQYSETEANYYVLAENATLGANSLTPRIGCTNYNENANNDIVAKYNTSYLETARTRIIKDNKNFNLTTADVSNLFAWCAYETNVRGKSNVCNLFTNEEFVKYSYGQDISNYYNHAGGHNLTAVLTAPYINATTAFLNEANPKYKVVLAFTHDTDVELHFAGLGLAAPKEPIPTDHVPFPSPYSHVQVVPQGARLVTEKYKCGSDSYVRIVLNDAVIPIPSCQDGPGFSCKLENYNKYIASRIGNVSYKQQCGNPSAPDKVTFLWDYATANYTAADING</sequence>
<keyword evidence="5" id="KW-1015">Disulfide bond</keyword>
<comment type="similarity">
    <text evidence="1">Belongs to the histidine acid phosphatase family.</text>
</comment>
<evidence type="ECO:0000256" key="1">
    <source>
        <dbReference type="ARBA" id="ARBA00005375"/>
    </source>
</evidence>
<gene>
    <name evidence="6" type="ORF">PUMCH_004013</name>
</gene>
<dbReference type="PROSITE" id="PS00616">
    <property type="entry name" value="HIS_ACID_PHOSPHAT_1"/>
    <property type="match status" value="1"/>
</dbReference>
<dbReference type="PANTHER" id="PTHR20963">
    <property type="entry name" value="MULTIPLE INOSITOL POLYPHOSPHATE PHOSPHATASE-RELATED"/>
    <property type="match status" value="1"/>
</dbReference>
<evidence type="ECO:0000256" key="4">
    <source>
        <dbReference type="PIRSR" id="PIRSR000894-1"/>
    </source>
</evidence>
<dbReference type="EMBL" id="CP138898">
    <property type="protein sequence ID" value="WPK26654.1"/>
    <property type="molecule type" value="Genomic_DNA"/>
</dbReference>
<evidence type="ECO:0008006" key="8">
    <source>
        <dbReference type="Google" id="ProtNLM"/>
    </source>
</evidence>
<dbReference type="GO" id="GO:0009277">
    <property type="term" value="C:fungal-type cell wall"/>
    <property type="evidence" value="ECO:0007669"/>
    <property type="project" value="TreeGrafter"/>
</dbReference>
<dbReference type="Pfam" id="PF00328">
    <property type="entry name" value="His_Phos_2"/>
    <property type="match status" value="1"/>
</dbReference>
<evidence type="ECO:0000313" key="7">
    <source>
        <dbReference type="Proteomes" id="UP001338582"/>
    </source>
</evidence>
<reference evidence="6 7" key="1">
    <citation type="submission" date="2023-10" db="EMBL/GenBank/DDBJ databases">
        <title>Draft Genome Sequence of Candida saopaulonensis from a very Premature Infant with Sepsis.</title>
        <authorList>
            <person name="Ning Y."/>
            <person name="Dai R."/>
            <person name="Xiao M."/>
            <person name="Xu Y."/>
            <person name="Yan Q."/>
            <person name="Zhang L."/>
        </authorList>
    </citation>
    <scope>NUCLEOTIDE SEQUENCE [LARGE SCALE GENOMIC DNA]</scope>
    <source>
        <strain evidence="6 7">19XY460</strain>
    </source>
</reference>
<evidence type="ECO:0000256" key="5">
    <source>
        <dbReference type="PIRSR" id="PIRSR000894-2"/>
    </source>
</evidence>
<feature type="active site" description="Nucleophile" evidence="4">
    <location>
        <position position="73"/>
    </location>
</feature>
<dbReference type="Gene3D" id="3.40.50.1240">
    <property type="entry name" value="Phosphoglycerate mutase-like"/>
    <property type="match status" value="1"/>
</dbReference>